<dbReference type="InterPro" id="IPR004358">
    <property type="entry name" value="Sig_transdc_His_kin-like_C"/>
</dbReference>
<feature type="domain" description="Histidine kinase" evidence="10">
    <location>
        <begin position="315"/>
        <end position="519"/>
    </location>
</feature>
<dbReference type="InterPro" id="IPR003661">
    <property type="entry name" value="HisK_dim/P_dom"/>
</dbReference>
<keyword evidence="9" id="KW-0472">Membrane</keyword>
<feature type="transmembrane region" description="Helical" evidence="9">
    <location>
        <begin position="119"/>
        <end position="142"/>
    </location>
</feature>
<dbReference type="Pfam" id="PF00512">
    <property type="entry name" value="HisKA"/>
    <property type="match status" value="1"/>
</dbReference>
<dbReference type="AlphaFoldDB" id="A0A848MDP2"/>
<dbReference type="SUPFAM" id="SSF47384">
    <property type="entry name" value="Homodimeric domain of signal transducing histidine kinase"/>
    <property type="match status" value="1"/>
</dbReference>
<dbReference type="GO" id="GO:0005524">
    <property type="term" value="F:ATP binding"/>
    <property type="evidence" value="ECO:0007669"/>
    <property type="project" value="UniProtKB-KW"/>
</dbReference>
<dbReference type="InterPro" id="IPR029787">
    <property type="entry name" value="Nucleotide_cyclase"/>
</dbReference>
<comment type="caution">
    <text evidence="12">The sequence shown here is derived from an EMBL/GenBank/DDBJ whole genome shotgun (WGS) entry which is preliminary data.</text>
</comment>
<dbReference type="Gene3D" id="1.10.287.130">
    <property type="match status" value="1"/>
</dbReference>
<feature type="transmembrane region" description="Helical" evidence="9">
    <location>
        <begin position="31"/>
        <end position="47"/>
    </location>
</feature>
<dbReference type="PANTHER" id="PTHR43065">
    <property type="entry name" value="SENSOR HISTIDINE KINASE"/>
    <property type="match status" value="1"/>
</dbReference>
<keyword evidence="4" id="KW-0808">Transferase</keyword>
<dbReference type="PROSITE" id="PS50887">
    <property type="entry name" value="GGDEF"/>
    <property type="match status" value="1"/>
</dbReference>
<dbReference type="SMART" id="SM00387">
    <property type="entry name" value="HATPase_c"/>
    <property type="match status" value="1"/>
</dbReference>
<dbReference type="InterPro" id="IPR043128">
    <property type="entry name" value="Rev_trsase/Diguanyl_cyclase"/>
</dbReference>
<dbReference type="CDD" id="cd00082">
    <property type="entry name" value="HisKA"/>
    <property type="match status" value="1"/>
</dbReference>
<keyword evidence="7" id="KW-0067">ATP-binding</keyword>
<evidence type="ECO:0000259" key="11">
    <source>
        <dbReference type="PROSITE" id="PS50887"/>
    </source>
</evidence>
<dbReference type="SUPFAM" id="SSF55874">
    <property type="entry name" value="ATPase domain of HSP90 chaperone/DNA topoisomerase II/histidine kinase"/>
    <property type="match status" value="1"/>
</dbReference>
<dbReference type="Gene3D" id="3.30.565.10">
    <property type="entry name" value="Histidine kinase-like ATPase, C-terminal domain"/>
    <property type="match status" value="1"/>
</dbReference>
<sequence>MSIHVLKSILVPFISLFVLFSSVILIPDRNILLLAGSALLLNISMWIEKKHPKVLVLQFVLLGLFHYASQLNWCLLLYYILITNVIQHSWKLKQMLPCALLITIQYSLIRLSYSPYTTYNIIVSVYDIISSLVIIYTLHTIIKIEMEKKSLTKQNKFLINHDPLTGFLNYEGYMKTVQQMTEELRSFRIVLLDINNFKSLNAKDITSANEILIRFSVHIRRHFKNMHAAARYAGDRFAILLPGNEPVNGLSSFDDLGVQITFSITSYPEEAGSFQEVINMAEDRVFQMRRETWLKSQEEFMRSAKMKTVGELAAGMAHEIRNPLTAIKGFVQLSKVQNYNIQPWYEVIMGEITRVGELTAEFLQFSKPHMSNMKVDCLRSCMTRVFSLCESEAASRGHTFTIDLPQEEVTVFMDRDKIIQVLINLIRNAFQAMDITGNVHFSLSIQNTWAVIQVEDTGKGIAAHDLDQIFDPFFTTKEEGTGLGLSLCQKIVEDHGGTIAVHSELQVGTVFTVRLPITTDTD</sequence>
<evidence type="ECO:0000256" key="2">
    <source>
        <dbReference type="ARBA" id="ARBA00012438"/>
    </source>
</evidence>
<keyword evidence="6" id="KW-0418">Kinase</keyword>
<dbReference type="Pfam" id="PF00990">
    <property type="entry name" value="GGDEF"/>
    <property type="match status" value="1"/>
</dbReference>
<name>A0A848MDP2_PAELE</name>
<evidence type="ECO:0000256" key="9">
    <source>
        <dbReference type="SAM" id="Phobius"/>
    </source>
</evidence>
<keyword evidence="5" id="KW-0547">Nucleotide-binding</keyword>
<keyword evidence="9" id="KW-1133">Transmembrane helix</keyword>
<dbReference type="InterPro" id="IPR003594">
    <property type="entry name" value="HATPase_dom"/>
</dbReference>
<keyword evidence="8" id="KW-0902">Two-component regulatory system</keyword>
<comment type="catalytic activity">
    <reaction evidence="1">
        <text>ATP + protein L-histidine = ADP + protein N-phospho-L-histidine.</text>
        <dbReference type="EC" id="2.7.13.3"/>
    </reaction>
</comment>
<gene>
    <name evidence="12" type="ORF">HII30_20850</name>
</gene>
<reference evidence="12 13" key="1">
    <citation type="submission" date="2020-04" db="EMBL/GenBank/DDBJ databases">
        <title>Paenibacillus algicola sp. nov., a novel marine bacterium producing alginate lyase.</title>
        <authorList>
            <person name="Huang H."/>
        </authorList>
    </citation>
    <scope>NUCLEOTIDE SEQUENCE [LARGE SCALE GENOMIC DNA]</scope>
    <source>
        <strain evidence="12 13">L7-75</strain>
    </source>
</reference>
<dbReference type="PRINTS" id="PR00344">
    <property type="entry name" value="BCTRLSENSOR"/>
</dbReference>
<evidence type="ECO:0000256" key="1">
    <source>
        <dbReference type="ARBA" id="ARBA00000085"/>
    </source>
</evidence>
<dbReference type="EC" id="2.7.13.3" evidence="2"/>
<dbReference type="InterPro" id="IPR036890">
    <property type="entry name" value="HATPase_C_sf"/>
</dbReference>
<organism evidence="12 13">
    <name type="scientific">Paenibacillus lemnae</name>
    <dbReference type="NCBI Taxonomy" id="1330551"/>
    <lineage>
        <taxon>Bacteria</taxon>
        <taxon>Bacillati</taxon>
        <taxon>Bacillota</taxon>
        <taxon>Bacilli</taxon>
        <taxon>Bacillales</taxon>
        <taxon>Paenibacillaceae</taxon>
        <taxon>Paenibacillus</taxon>
    </lineage>
</organism>
<feature type="domain" description="GGDEF" evidence="11">
    <location>
        <begin position="185"/>
        <end position="319"/>
    </location>
</feature>
<evidence type="ECO:0000259" key="10">
    <source>
        <dbReference type="PROSITE" id="PS50109"/>
    </source>
</evidence>
<evidence type="ECO:0000313" key="12">
    <source>
        <dbReference type="EMBL" id="NMO98203.1"/>
    </source>
</evidence>
<dbReference type="Gene3D" id="3.30.70.270">
    <property type="match status" value="1"/>
</dbReference>
<evidence type="ECO:0000256" key="8">
    <source>
        <dbReference type="ARBA" id="ARBA00023012"/>
    </source>
</evidence>
<evidence type="ECO:0000256" key="4">
    <source>
        <dbReference type="ARBA" id="ARBA00022679"/>
    </source>
</evidence>
<keyword evidence="13" id="KW-1185">Reference proteome</keyword>
<accession>A0A848MDP2</accession>
<dbReference type="InterPro" id="IPR005467">
    <property type="entry name" value="His_kinase_dom"/>
</dbReference>
<evidence type="ECO:0000256" key="3">
    <source>
        <dbReference type="ARBA" id="ARBA00022553"/>
    </source>
</evidence>
<dbReference type="Pfam" id="PF02518">
    <property type="entry name" value="HATPase_c"/>
    <property type="match status" value="1"/>
</dbReference>
<dbReference type="SMART" id="SM00388">
    <property type="entry name" value="HisKA"/>
    <property type="match status" value="1"/>
</dbReference>
<dbReference type="GO" id="GO:0000155">
    <property type="term" value="F:phosphorelay sensor kinase activity"/>
    <property type="evidence" value="ECO:0007669"/>
    <property type="project" value="InterPro"/>
</dbReference>
<dbReference type="PANTHER" id="PTHR43065:SF10">
    <property type="entry name" value="PEROXIDE STRESS-ACTIVATED HISTIDINE KINASE MAK3"/>
    <property type="match status" value="1"/>
</dbReference>
<keyword evidence="3" id="KW-0597">Phosphoprotein</keyword>
<dbReference type="SUPFAM" id="SSF55073">
    <property type="entry name" value="Nucleotide cyclase"/>
    <property type="match status" value="1"/>
</dbReference>
<dbReference type="Proteomes" id="UP000565468">
    <property type="component" value="Unassembled WGS sequence"/>
</dbReference>
<dbReference type="PROSITE" id="PS50109">
    <property type="entry name" value="HIS_KIN"/>
    <property type="match status" value="1"/>
</dbReference>
<evidence type="ECO:0000256" key="5">
    <source>
        <dbReference type="ARBA" id="ARBA00022741"/>
    </source>
</evidence>
<keyword evidence="9" id="KW-0812">Transmembrane</keyword>
<dbReference type="InterPro" id="IPR036097">
    <property type="entry name" value="HisK_dim/P_sf"/>
</dbReference>
<evidence type="ECO:0000256" key="6">
    <source>
        <dbReference type="ARBA" id="ARBA00022777"/>
    </source>
</evidence>
<proteinExistence type="predicted"/>
<evidence type="ECO:0000313" key="13">
    <source>
        <dbReference type="Proteomes" id="UP000565468"/>
    </source>
</evidence>
<dbReference type="EMBL" id="JABBPN010000033">
    <property type="protein sequence ID" value="NMO98203.1"/>
    <property type="molecule type" value="Genomic_DNA"/>
</dbReference>
<evidence type="ECO:0000256" key="7">
    <source>
        <dbReference type="ARBA" id="ARBA00022840"/>
    </source>
</evidence>
<dbReference type="SMART" id="SM00267">
    <property type="entry name" value="GGDEF"/>
    <property type="match status" value="1"/>
</dbReference>
<feature type="transmembrane region" description="Helical" evidence="9">
    <location>
        <begin position="59"/>
        <end position="82"/>
    </location>
</feature>
<feature type="transmembrane region" description="Helical" evidence="9">
    <location>
        <begin position="6"/>
        <end position="26"/>
    </location>
</feature>
<dbReference type="InterPro" id="IPR000160">
    <property type="entry name" value="GGDEF_dom"/>
</dbReference>
<protein>
    <recommendedName>
        <fullName evidence="2">histidine kinase</fullName>
        <ecNumber evidence="2">2.7.13.3</ecNumber>
    </recommendedName>
</protein>